<gene>
    <name evidence="1" type="ORF">FHS65_000203</name>
</gene>
<dbReference type="AlphaFoldDB" id="A0A7W9E7A4"/>
<proteinExistence type="predicted"/>
<evidence type="ECO:0008006" key="3">
    <source>
        <dbReference type="Google" id="ProtNLM"/>
    </source>
</evidence>
<sequence length="174" mass="19109">MSAQPPVLLEAVRINQIGEKRTFSLAPDAEARRTIARWLKILDLPRFEAELTLVPSRAGWHLSGRLTAEAVQACGLTLEPVEEQIDETFGLDLVEADEDAASPEVEVSLEEDAPDLVTDGRIDLSRHVLEHLSLALNPFPRKPGAVFEAPEETAEISPFAVLKGHVKPRTDSDD</sequence>
<comment type="caution">
    <text evidence="1">The sequence shown here is derived from an EMBL/GenBank/DDBJ whole genome shotgun (WGS) entry which is preliminary data.</text>
</comment>
<dbReference type="RefSeq" id="WP_123286486.1">
    <property type="nucleotide sequence ID" value="NZ_JACIJB010000001.1"/>
</dbReference>
<evidence type="ECO:0000313" key="2">
    <source>
        <dbReference type="Proteomes" id="UP000548978"/>
    </source>
</evidence>
<dbReference type="Proteomes" id="UP000548978">
    <property type="component" value="Unassembled WGS sequence"/>
</dbReference>
<dbReference type="Pfam" id="PF02620">
    <property type="entry name" value="YceD"/>
    <property type="match status" value="1"/>
</dbReference>
<dbReference type="OrthoDB" id="8443793at2"/>
<dbReference type="EMBL" id="JACIJB010000001">
    <property type="protein sequence ID" value="MBB5659485.1"/>
    <property type="molecule type" value="Genomic_DNA"/>
</dbReference>
<reference evidence="1 2" key="1">
    <citation type="submission" date="2020-08" db="EMBL/GenBank/DDBJ databases">
        <title>Genomic Encyclopedia of Type Strains, Phase IV (KMG-IV): sequencing the most valuable type-strain genomes for metagenomic binning, comparative biology and taxonomic classification.</title>
        <authorList>
            <person name="Goeker M."/>
        </authorList>
    </citation>
    <scope>NUCLEOTIDE SEQUENCE [LARGE SCALE GENOMIC DNA]</scope>
    <source>
        <strain evidence="1 2">DSM 24448</strain>
    </source>
</reference>
<protein>
    <recommendedName>
        <fullName evidence="3">DUF177 domain-containing protein</fullName>
    </recommendedName>
</protein>
<dbReference type="InterPro" id="IPR003772">
    <property type="entry name" value="YceD"/>
</dbReference>
<accession>A0A7W9E7A4</accession>
<evidence type="ECO:0000313" key="1">
    <source>
        <dbReference type="EMBL" id="MBB5659485.1"/>
    </source>
</evidence>
<keyword evidence="2" id="KW-1185">Reference proteome</keyword>
<name>A0A7W9E7A4_9CAUL</name>
<organism evidence="1 2">
    <name type="scientific">Brevundimonas halotolerans</name>
    <dbReference type="NCBI Taxonomy" id="69670"/>
    <lineage>
        <taxon>Bacteria</taxon>
        <taxon>Pseudomonadati</taxon>
        <taxon>Pseudomonadota</taxon>
        <taxon>Alphaproteobacteria</taxon>
        <taxon>Caulobacterales</taxon>
        <taxon>Caulobacteraceae</taxon>
        <taxon>Brevundimonas</taxon>
    </lineage>
</organism>